<proteinExistence type="predicted"/>
<keyword evidence="1" id="KW-0472">Membrane</keyword>
<evidence type="ECO:0000256" key="1">
    <source>
        <dbReference type="SAM" id="Phobius"/>
    </source>
</evidence>
<dbReference type="AlphaFoldDB" id="X0WLZ4"/>
<accession>X0WLZ4</accession>
<comment type="caution">
    <text evidence="2">The sequence shown here is derived from an EMBL/GenBank/DDBJ whole genome shotgun (WGS) entry which is preliminary data.</text>
</comment>
<reference evidence="2" key="1">
    <citation type="journal article" date="2014" name="Front. Microbiol.">
        <title>High frequency of phylogenetically diverse reductive dehalogenase-homologous genes in deep subseafloor sedimentary metagenomes.</title>
        <authorList>
            <person name="Kawai M."/>
            <person name="Futagami T."/>
            <person name="Toyoda A."/>
            <person name="Takaki Y."/>
            <person name="Nishi S."/>
            <person name="Hori S."/>
            <person name="Arai W."/>
            <person name="Tsubouchi T."/>
            <person name="Morono Y."/>
            <person name="Uchiyama I."/>
            <person name="Ito T."/>
            <person name="Fujiyama A."/>
            <person name="Inagaki F."/>
            <person name="Takami H."/>
        </authorList>
    </citation>
    <scope>NUCLEOTIDE SEQUENCE</scope>
    <source>
        <strain evidence="2">Expedition CK06-06</strain>
    </source>
</reference>
<keyword evidence="1" id="KW-1133">Transmembrane helix</keyword>
<protein>
    <submittedName>
        <fullName evidence="2">Uncharacterized protein</fullName>
    </submittedName>
</protein>
<gene>
    <name evidence="2" type="ORF">S01H1_33961</name>
</gene>
<evidence type="ECO:0000313" key="2">
    <source>
        <dbReference type="EMBL" id="GAG13731.1"/>
    </source>
</evidence>
<organism evidence="2">
    <name type="scientific">marine sediment metagenome</name>
    <dbReference type="NCBI Taxonomy" id="412755"/>
    <lineage>
        <taxon>unclassified sequences</taxon>
        <taxon>metagenomes</taxon>
        <taxon>ecological metagenomes</taxon>
    </lineage>
</organism>
<dbReference type="EMBL" id="BARS01021114">
    <property type="protein sequence ID" value="GAG13731.1"/>
    <property type="molecule type" value="Genomic_DNA"/>
</dbReference>
<name>X0WLZ4_9ZZZZ</name>
<sequence length="53" mass="6386">MKINNMIISPNHWLSWGKYAVISLAICIGVILLVRFLYWIIKKKKEKRKNERK</sequence>
<feature type="transmembrane region" description="Helical" evidence="1">
    <location>
        <begin position="20"/>
        <end position="41"/>
    </location>
</feature>
<keyword evidence="1" id="KW-0812">Transmembrane</keyword>